<dbReference type="Pfam" id="PF00990">
    <property type="entry name" value="GGDEF"/>
    <property type="match status" value="1"/>
</dbReference>
<dbReference type="InterPro" id="IPR029787">
    <property type="entry name" value="Nucleotide_cyclase"/>
</dbReference>
<dbReference type="FunFam" id="3.30.70.270:FF:000001">
    <property type="entry name" value="Diguanylate cyclase domain protein"/>
    <property type="match status" value="1"/>
</dbReference>
<evidence type="ECO:0000259" key="3">
    <source>
        <dbReference type="PROSITE" id="PS50887"/>
    </source>
</evidence>
<dbReference type="Proteomes" id="UP000322726">
    <property type="component" value="Chromosome"/>
</dbReference>
<dbReference type="PANTHER" id="PTHR45138">
    <property type="entry name" value="REGULATORY COMPONENTS OF SENSORY TRANSDUCTION SYSTEM"/>
    <property type="match status" value="1"/>
</dbReference>
<evidence type="ECO:0000256" key="1">
    <source>
        <dbReference type="ARBA" id="ARBA00012528"/>
    </source>
</evidence>
<dbReference type="RefSeq" id="WP_130233508.1">
    <property type="nucleotide sequence ID" value="NZ_BMEF01000007.1"/>
</dbReference>
<keyword evidence="5" id="KW-1185">Reference proteome</keyword>
<dbReference type="Gene3D" id="3.30.70.270">
    <property type="match status" value="1"/>
</dbReference>
<dbReference type="AlphaFoldDB" id="A0A5C2H8C9"/>
<name>A0A5C2H8C9_9BACT</name>
<dbReference type="PROSITE" id="PS50887">
    <property type="entry name" value="GGDEF"/>
    <property type="match status" value="1"/>
</dbReference>
<evidence type="ECO:0000313" key="5">
    <source>
        <dbReference type="Proteomes" id="UP000322726"/>
    </source>
</evidence>
<dbReference type="GO" id="GO:0052621">
    <property type="term" value="F:diguanylate cyclase activity"/>
    <property type="evidence" value="ECO:0007669"/>
    <property type="project" value="UniProtKB-EC"/>
</dbReference>
<dbReference type="PANTHER" id="PTHR45138:SF9">
    <property type="entry name" value="DIGUANYLATE CYCLASE DGCM-RELATED"/>
    <property type="match status" value="1"/>
</dbReference>
<evidence type="ECO:0000313" key="4">
    <source>
        <dbReference type="EMBL" id="QEP34579.1"/>
    </source>
</evidence>
<accession>A0A5C2H8C9</accession>
<dbReference type="EMBL" id="CP035928">
    <property type="protein sequence ID" value="QEP34579.1"/>
    <property type="molecule type" value="Genomic_DNA"/>
</dbReference>
<reference evidence="4" key="1">
    <citation type="submission" date="2019-09" db="EMBL/GenBank/DDBJ databases">
        <title>Complete genome sequencing of four Arcobacter species reveals a diverse suite of mobile elements.</title>
        <authorList>
            <person name="Miller W.G."/>
            <person name="Yee E."/>
            <person name="Bono J.L."/>
        </authorList>
    </citation>
    <scope>NUCLEOTIDE SEQUENCE [LARGE SCALE GENOMIC DNA]</scope>
    <source>
        <strain evidence="4">LMG 26638</strain>
    </source>
</reference>
<dbReference type="KEGG" id="apai:APAC_1470"/>
<dbReference type="CDD" id="cd01949">
    <property type="entry name" value="GGDEF"/>
    <property type="match status" value="1"/>
</dbReference>
<comment type="catalytic activity">
    <reaction evidence="2">
        <text>2 GTP = 3',3'-c-di-GMP + 2 diphosphate</text>
        <dbReference type="Rhea" id="RHEA:24898"/>
        <dbReference type="ChEBI" id="CHEBI:33019"/>
        <dbReference type="ChEBI" id="CHEBI:37565"/>
        <dbReference type="ChEBI" id="CHEBI:58805"/>
        <dbReference type="EC" id="2.7.7.65"/>
    </reaction>
</comment>
<dbReference type="SUPFAM" id="SSF55073">
    <property type="entry name" value="Nucleotide cyclase"/>
    <property type="match status" value="1"/>
</dbReference>
<dbReference type="InterPro" id="IPR050469">
    <property type="entry name" value="Diguanylate_Cyclase"/>
</dbReference>
<sequence length="334" mass="38060">MKYIIVCINDNVEILDSLYNKISRIVDSDYIIESYINAQQALVACLNNIIIGNEILITINGNNTSDLSCEKLILELYKKSPNTKNIFFKESITLESIEEVINNASIYKIIPNQLKKIDFELIILEAIKLNAQERRLKEYQDVLEAAVDKRTKELNNINVKLNILATTDSLCGIKNRRSFFESCGPIISYNRRERKPLAVLMMDIDRFKYINDTYGHAAGDDILRIMAQKTEKNLRKSDIFGRLGGEEFGVVLPNTSEQGALKAAENIRQEIENLEYVSSKNQSIKFTISIGVATLNSQDINLDTLLHRADIALYNAKHSGRNKVVLFEEDFINR</sequence>
<protein>
    <recommendedName>
        <fullName evidence="1">diguanylate cyclase</fullName>
        <ecNumber evidence="1">2.7.7.65</ecNumber>
    </recommendedName>
</protein>
<dbReference type="EC" id="2.7.7.65" evidence="1"/>
<dbReference type="OrthoDB" id="9812260at2"/>
<dbReference type="NCBIfam" id="TIGR00254">
    <property type="entry name" value="GGDEF"/>
    <property type="match status" value="1"/>
</dbReference>
<dbReference type="InterPro" id="IPR000160">
    <property type="entry name" value="GGDEF_dom"/>
</dbReference>
<dbReference type="SMART" id="SM00267">
    <property type="entry name" value="GGDEF"/>
    <property type="match status" value="1"/>
</dbReference>
<gene>
    <name evidence="4" type="ORF">APAC_1470</name>
</gene>
<feature type="domain" description="GGDEF" evidence="3">
    <location>
        <begin position="195"/>
        <end position="329"/>
    </location>
</feature>
<evidence type="ECO:0000256" key="2">
    <source>
        <dbReference type="ARBA" id="ARBA00034247"/>
    </source>
</evidence>
<dbReference type="InterPro" id="IPR043128">
    <property type="entry name" value="Rev_trsase/Diguanyl_cyclase"/>
</dbReference>
<reference evidence="4" key="2">
    <citation type="submission" date="2019-09" db="EMBL/GenBank/DDBJ databases">
        <title>Taxonomic note: a critical rebuttal of the proposed division of the genus Arcobacter into six genera, emended descriptions of Arcobacter anaerophilus and the genus Arcobacter, and an assessment of genus-level boundaries for Epsilonproteobacteria using in silico genomic comparator tools.</title>
        <authorList>
            <person name="On S.L.W."/>
            <person name="Miller W.G."/>
            <person name="Biggs P."/>
            <person name="Cornelius A."/>
            <person name="Vandamme P."/>
        </authorList>
    </citation>
    <scope>NUCLEOTIDE SEQUENCE [LARGE SCALE GENOMIC DNA]</scope>
    <source>
        <strain evidence="4">LMG 26638</strain>
    </source>
</reference>
<organism evidence="4 5">
    <name type="scientific">Malaciobacter pacificus</name>
    <dbReference type="NCBI Taxonomy" id="1080223"/>
    <lineage>
        <taxon>Bacteria</taxon>
        <taxon>Pseudomonadati</taxon>
        <taxon>Campylobacterota</taxon>
        <taxon>Epsilonproteobacteria</taxon>
        <taxon>Campylobacterales</taxon>
        <taxon>Arcobacteraceae</taxon>
        <taxon>Malaciobacter</taxon>
    </lineage>
</organism>
<proteinExistence type="predicted"/>